<accession>A0A0R2MT40</accession>
<name>A0A0R2MT40_9LACO</name>
<dbReference type="STRING" id="942150.IV64_GL001805"/>
<dbReference type="OrthoDB" id="1854250at2"/>
<protein>
    <submittedName>
        <fullName evidence="2">Glycerophosphoryl diester phosphodiesterase</fullName>
    </submittedName>
</protein>
<dbReference type="SUPFAM" id="SSF51695">
    <property type="entry name" value="PLC-like phosphodiesterases"/>
    <property type="match status" value="1"/>
</dbReference>
<comment type="caution">
    <text evidence="2">The sequence shown here is derived from an EMBL/GenBank/DDBJ whole genome shotgun (WGS) entry which is preliminary data.</text>
</comment>
<dbReference type="CDD" id="cd08566">
    <property type="entry name" value="GDPD_AtGDE_like"/>
    <property type="match status" value="1"/>
</dbReference>
<feature type="domain" description="GP-PDE" evidence="1">
    <location>
        <begin position="23"/>
        <end position="292"/>
    </location>
</feature>
<dbReference type="PROSITE" id="PS51704">
    <property type="entry name" value="GP_PDE"/>
    <property type="match status" value="1"/>
</dbReference>
<dbReference type="PANTHER" id="PTHR46211:SF14">
    <property type="entry name" value="GLYCEROPHOSPHODIESTER PHOSPHODIESTERASE"/>
    <property type="match status" value="1"/>
</dbReference>
<dbReference type="Pfam" id="PF03009">
    <property type="entry name" value="GDPD"/>
    <property type="match status" value="1"/>
</dbReference>
<organism evidence="2 3">
    <name type="scientific">Lactiplantibacillus xiangfangensis</name>
    <dbReference type="NCBI Taxonomy" id="942150"/>
    <lineage>
        <taxon>Bacteria</taxon>
        <taxon>Bacillati</taxon>
        <taxon>Bacillota</taxon>
        <taxon>Bacilli</taxon>
        <taxon>Lactobacillales</taxon>
        <taxon>Lactobacillaceae</taxon>
        <taxon>Lactiplantibacillus</taxon>
    </lineage>
</organism>
<dbReference type="GO" id="GO:0008081">
    <property type="term" value="F:phosphoric diester hydrolase activity"/>
    <property type="evidence" value="ECO:0007669"/>
    <property type="project" value="InterPro"/>
</dbReference>
<dbReference type="Proteomes" id="UP000051783">
    <property type="component" value="Unassembled WGS sequence"/>
</dbReference>
<dbReference type="PANTHER" id="PTHR46211">
    <property type="entry name" value="GLYCEROPHOSPHORYL DIESTER PHOSPHODIESTERASE"/>
    <property type="match status" value="1"/>
</dbReference>
<evidence type="ECO:0000313" key="2">
    <source>
        <dbReference type="EMBL" id="KRO14957.1"/>
    </source>
</evidence>
<evidence type="ECO:0000313" key="3">
    <source>
        <dbReference type="Proteomes" id="UP000051783"/>
    </source>
</evidence>
<dbReference type="GO" id="GO:0006629">
    <property type="term" value="P:lipid metabolic process"/>
    <property type="evidence" value="ECO:0007669"/>
    <property type="project" value="InterPro"/>
</dbReference>
<dbReference type="EMBL" id="JQCL01000001">
    <property type="protein sequence ID" value="KRO14957.1"/>
    <property type="molecule type" value="Genomic_DNA"/>
</dbReference>
<dbReference type="AlphaFoldDB" id="A0A0R2MT40"/>
<dbReference type="InterPro" id="IPR030395">
    <property type="entry name" value="GP_PDE_dom"/>
</dbReference>
<dbReference type="Gene3D" id="3.20.20.190">
    <property type="entry name" value="Phosphatidylinositol (PI) phosphodiesterase"/>
    <property type="match status" value="1"/>
</dbReference>
<dbReference type="PATRIC" id="fig|942150.3.peg.1876"/>
<keyword evidence="3" id="KW-1185">Reference proteome</keyword>
<proteinExistence type="predicted"/>
<gene>
    <name evidence="2" type="ORF">IV64_GL001805</name>
</gene>
<evidence type="ECO:0000259" key="1">
    <source>
        <dbReference type="PROSITE" id="PS51704"/>
    </source>
</evidence>
<dbReference type="RefSeq" id="WP_057705151.1">
    <property type="nucleotide sequence ID" value="NZ_JQCL01000001.1"/>
</dbReference>
<dbReference type="InterPro" id="IPR017946">
    <property type="entry name" value="PLC-like_Pdiesterase_TIM-brl"/>
</dbReference>
<sequence>MYGKPEYQAINQLFNQRLQALPFLIACHRGFAHANIIENTVDAMRLARLLGADIMETDTTPTFDNELVMIHPNRERQLFNREINVSEMDLKQLQALYLYNGVGAETTQHVDTLDNFMRNIPQDMLIHFDRNEKHLPLLLAKLDHYPDQLSQIMIKVAPTTENYELLASHPRKYMIIPIVRNADDLARTFTQLDAPINFVGLETVIEKRHQTIMTAAFFQRIFDEHLAPLGNGLNLGASGGKEIELFGAFDDQQSLFGDPMTNGWGRIAQLGVKMINTDWPCELKQMRAKFFE</sequence>
<reference evidence="2 3" key="1">
    <citation type="journal article" date="2015" name="Genome Announc.">
        <title>Expanding the biotechnology potential of lactobacilli through comparative genomics of 213 strains and associated genera.</title>
        <authorList>
            <person name="Sun Z."/>
            <person name="Harris H.M."/>
            <person name="McCann A."/>
            <person name="Guo C."/>
            <person name="Argimon S."/>
            <person name="Zhang W."/>
            <person name="Yang X."/>
            <person name="Jeffery I.B."/>
            <person name="Cooney J.C."/>
            <person name="Kagawa T.F."/>
            <person name="Liu W."/>
            <person name="Song Y."/>
            <person name="Salvetti E."/>
            <person name="Wrobel A."/>
            <person name="Rasinkangas P."/>
            <person name="Parkhill J."/>
            <person name="Rea M.C."/>
            <person name="O'Sullivan O."/>
            <person name="Ritari J."/>
            <person name="Douillard F.P."/>
            <person name="Paul Ross R."/>
            <person name="Yang R."/>
            <person name="Briner A.E."/>
            <person name="Felis G.E."/>
            <person name="de Vos W.M."/>
            <person name="Barrangou R."/>
            <person name="Klaenhammer T.R."/>
            <person name="Caufield P.W."/>
            <person name="Cui Y."/>
            <person name="Zhang H."/>
            <person name="O'Toole P.W."/>
        </authorList>
    </citation>
    <scope>NUCLEOTIDE SEQUENCE [LARGE SCALE GENOMIC DNA]</scope>
    <source>
        <strain evidence="2 3">LMG 26013</strain>
    </source>
</reference>